<dbReference type="SUPFAM" id="SSF56112">
    <property type="entry name" value="Protein kinase-like (PK-like)"/>
    <property type="match status" value="1"/>
</dbReference>
<feature type="domain" description="Fungal-type protein kinase" evidence="2">
    <location>
        <begin position="2"/>
        <end position="235"/>
    </location>
</feature>
<accession>F8P0K0</accession>
<dbReference type="Pfam" id="PF17667">
    <property type="entry name" value="Pkinase_fungal"/>
    <property type="match status" value="1"/>
</dbReference>
<dbReference type="PANTHER" id="PTHR38248">
    <property type="entry name" value="FUNK1 6"/>
    <property type="match status" value="1"/>
</dbReference>
<dbReference type="EMBL" id="GL945435">
    <property type="protein sequence ID" value="EGO23555.1"/>
    <property type="molecule type" value="Genomic_DNA"/>
</dbReference>
<organism>
    <name type="scientific">Serpula lacrymans var. lacrymans (strain S7.9)</name>
    <name type="common">Dry rot fungus</name>
    <dbReference type="NCBI Taxonomy" id="578457"/>
    <lineage>
        <taxon>Eukaryota</taxon>
        <taxon>Fungi</taxon>
        <taxon>Dikarya</taxon>
        <taxon>Basidiomycota</taxon>
        <taxon>Agaricomycotina</taxon>
        <taxon>Agaricomycetes</taxon>
        <taxon>Agaricomycetidae</taxon>
        <taxon>Boletales</taxon>
        <taxon>Coniophorineae</taxon>
        <taxon>Serpulaceae</taxon>
        <taxon>Serpula</taxon>
    </lineage>
</organism>
<evidence type="ECO:0000256" key="1">
    <source>
        <dbReference type="SAM" id="MobiDB-lite"/>
    </source>
</evidence>
<feature type="compositionally biased region" description="Basic and acidic residues" evidence="1">
    <location>
        <begin position="77"/>
        <end position="92"/>
    </location>
</feature>
<sequence>MILKDSWPLDGHDEVEVFRFTQGEMGIPEVYAQYTVEHGKKGAWVEEEIRKIFLLEEIEFIYQGSKDTQSKGPNSQAEKETQSKMENQEEDVKMENRVHKRLILKTECCKFRTAAGPYQFLEGMLHGMMGHYNMYKDGWLHRDVSDGNVLLLPEPKIRKPLTRFECTKNLTKCVGVISDGDQAIRWRELDRELGKHRSGTLPYISRRVLNAWNKNQPVLHTFADDLESFFWVILCVLLSIGHERKSLTEDERLWLFEILAADDPGSSDKTKRWALSMLEESLPYNDFSPIVMVFVPFFTEIIPLMKESTATVQRLNSDNLVESLTTLGDKYYELWFKAFLRALPSLPKTWDEVLKTTI</sequence>
<proteinExistence type="predicted"/>
<dbReference type="GeneID" id="18819625"/>
<dbReference type="Proteomes" id="UP000008064">
    <property type="component" value="Unassembled WGS sequence"/>
</dbReference>
<protein>
    <recommendedName>
        <fullName evidence="2">Fungal-type protein kinase domain-containing protein</fullName>
    </recommendedName>
</protein>
<dbReference type="OrthoDB" id="5584477at2759"/>
<evidence type="ECO:0000313" key="3">
    <source>
        <dbReference type="EMBL" id="EGO23555.1"/>
    </source>
</evidence>
<dbReference type="KEGG" id="sla:SERLADRAFT_469594"/>
<dbReference type="HOGENOM" id="CLU_074016_0_0_1"/>
<gene>
    <name evidence="3" type="ORF">SERLADRAFT_469594</name>
</gene>
<evidence type="ECO:0000259" key="2">
    <source>
        <dbReference type="Pfam" id="PF17667"/>
    </source>
</evidence>
<feature type="region of interest" description="Disordered" evidence="1">
    <location>
        <begin position="66"/>
        <end position="92"/>
    </location>
</feature>
<dbReference type="InterPro" id="IPR040976">
    <property type="entry name" value="Pkinase_fungal"/>
</dbReference>
<dbReference type="RefSeq" id="XP_007319317.1">
    <property type="nucleotide sequence ID" value="XM_007319255.1"/>
</dbReference>
<name>F8P0K0_SERL9</name>
<reference evidence="3" key="1">
    <citation type="submission" date="2011-04" db="EMBL/GenBank/DDBJ databases">
        <title>Evolution of plant cell wall degrading machinery underlies the functional diversity of forest fungi.</title>
        <authorList>
            <consortium name="US DOE Joint Genome Institute (JGI-PGF)"/>
            <person name="Eastwood D.C."/>
            <person name="Floudas D."/>
            <person name="Binder M."/>
            <person name="Majcherczyk A."/>
            <person name="Schneider P."/>
            <person name="Aerts A."/>
            <person name="Asiegbu F.O."/>
            <person name="Baker S.E."/>
            <person name="Barry K."/>
            <person name="Bendiksby M."/>
            <person name="Blumentritt M."/>
            <person name="Coutinho P.M."/>
            <person name="Cullen D."/>
            <person name="Cullen D."/>
            <person name="Gathman A."/>
            <person name="Goodell B."/>
            <person name="Henrissat B."/>
            <person name="Ihrmark K."/>
            <person name="Kauserud H."/>
            <person name="Kohler A."/>
            <person name="LaButti K."/>
            <person name="Lapidus A."/>
            <person name="Lavin J.L."/>
            <person name="Lee Y.-H."/>
            <person name="Lindquist E."/>
            <person name="Lilly W."/>
            <person name="Lucas S."/>
            <person name="Morin E."/>
            <person name="Murat C."/>
            <person name="Oguiza J.A."/>
            <person name="Park J."/>
            <person name="Pisabarro A.G."/>
            <person name="Riley R."/>
            <person name="Rosling A."/>
            <person name="Salamov A."/>
            <person name="Schmidt O."/>
            <person name="Schmutz J."/>
            <person name="Skrede I."/>
            <person name="Stenlid J."/>
            <person name="Wiebenga A."/>
            <person name="Xie X."/>
            <person name="Kues U."/>
            <person name="Hibbett D.S."/>
            <person name="Hoffmeister D."/>
            <person name="Hogberg N."/>
            <person name="Martin F."/>
            <person name="Grigoriev I.V."/>
            <person name="Watkinson S.C."/>
        </authorList>
    </citation>
    <scope>NUCLEOTIDE SEQUENCE</scope>
    <source>
        <strain evidence="3">S7.9</strain>
    </source>
</reference>
<feature type="compositionally biased region" description="Polar residues" evidence="1">
    <location>
        <begin position="66"/>
        <end position="76"/>
    </location>
</feature>
<dbReference type="PANTHER" id="PTHR38248:SF2">
    <property type="entry name" value="FUNK1 11"/>
    <property type="match status" value="1"/>
</dbReference>
<dbReference type="AlphaFoldDB" id="F8P0K0"/>
<dbReference type="InterPro" id="IPR011009">
    <property type="entry name" value="Kinase-like_dom_sf"/>
</dbReference>